<sequence length="354" mass="36029">MTAHAITAEASAAREAPGGLARGNAARTVGLLIAIAALVACVFLSIGVGARGIESGTIWDAVFAFDPANDEHVMVRELRIPRTVTGLIVGPALGLCGALIQSFTRNPLADPGILGVNAGATFAVTLAVGLLGVTAPLGYVWFALAGAGIVTIVVYLLGSIGGTRATPAKLTLAGVAISAALGGVTTALTLANRRTFDDLRFWGVGSIGGRDLETVLSFAPFIVVGTVLGLATARSLNALALGDELGAALGVRTARVWVVVIVAVTLLAGTATAVAGPIAFVGLMVPHAVRWFVGPDQRWIFLYTLVVSAILLLVSDVLGRIVLPSGELRVGLVTAIVGAPVLILLARRRTVSGL</sequence>
<dbReference type="PANTHER" id="PTHR30472">
    <property type="entry name" value="FERRIC ENTEROBACTIN TRANSPORT SYSTEM PERMEASE PROTEIN"/>
    <property type="match status" value="1"/>
</dbReference>
<feature type="transmembrane region" description="Helical" evidence="8">
    <location>
        <begin position="215"/>
        <end position="233"/>
    </location>
</feature>
<comment type="caution">
    <text evidence="9">The sequence shown here is derived from an EMBL/GenBank/DDBJ whole genome shotgun (WGS) entry which is preliminary data.</text>
</comment>
<reference evidence="10" key="1">
    <citation type="journal article" date="2019" name="Int. J. Syst. Evol. Microbiol.">
        <title>The Global Catalogue of Microorganisms (GCM) 10K type strain sequencing project: providing services to taxonomists for standard genome sequencing and annotation.</title>
        <authorList>
            <consortium name="The Broad Institute Genomics Platform"/>
            <consortium name="The Broad Institute Genome Sequencing Center for Infectious Disease"/>
            <person name="Wu L."/>
            <person name="Ma J."/>
        </authorList>
    </citation>
    <scope>NUCLEOTIDE SEQUENCE [LARGE SCALE GENOMIC DNA]</scope>
    <source>
        <strain evidence="10">JCM 14736</strain>
    </source>
</reference>
<evidence type="ECO:0000256" key="5">
    <source>
        <dbReference type="ARBA" id="ARBA00022692"/>
    </source>
</evidence>
<keyword evidence="7 8" id="KW-0472">Membrane</keyword>
<feature type="transmembrane region" description="Helical" evidence="8">
    <location>
        <begin position="139"/>
        <end position="158"/>
    </location>
</feature>
<keyword evidence="10" id="KW-1185">Reference proteome</keyword>
<keyword evidence="5 8" id="KW-0812">Transmembrane</keyword>
<evidence type="ECO:0000256" key="8">
    <source>
        <dbReference type="SAM" id="Phobius"/>
    </source>
</evidence>
<dbReference type="Pfam" id="PF01032">
    <property type="entry name" value="FecCD"/>
    <property type="match status" value="1"/>
</dbReference>
<evidence type="ECO:0000256" key="7">
    <source>
        <dbReference type="ARBA" id="ARBA00023136"/>
    </source>
</evidence>
<feature type="transmembrane region" description="Helical" evidence="8">
    <location>
        <begin position="112"/>
        <end position="133"/>
    </location>
</feature>
<keyword evidence="4" id="KW-1003">Cell membrane</keyword>
<feature type="transmembrane region" description="Helical" evidence="8">
    <location>
        <begin position="170"/>
        <end position="191"/>
    </location>
</feature>
<feature type="transmembrane region" description="Helical" evidence="8">
    <location>
        <begin position="300"/>
        <end position="322"/>
    </location>
</feature>
<feature type="transmembrane region" description="Helical" evidence="8">
    <location>
        <begin position="29"/>
        <end position="50"/>
    </location>
</feature>
<dbReference type="SUPFAM" id="SSF81345">
    <property type="entry name" value="ABC transporter involved in vitamin B12 uptake, BtuC"/>
    <property type="match status" value="1"/>
</dbReference>
<feature type="transmembrane region" description="Helical" evidence="8">
    <location>
        <begin position="328"/>
        <end position="346"/>
    </location>
</feature>
<evidence type="ECO:0000256" key="6">
    <source>
        <dbReference type="ARBA" id="ARBA00022989"/>
    </source>
</evidence>
<evidence type="ECO:0000256" key="1">
    <source>
        <dbReference type="ARBA" id="ARBA00004651"/>
    </source>
</evidence>
<evidence type="ECO:0000256" key="3">
    <source>
        <dbReference type="ARBA" id="ARBA00022448"/>
    </source>
</evidence>
<dbReference type="EMBL" id="BAAAOB010000001">
    <property type="protein sequence ID" value="GAA1782400.1"/>
    <property type="molecule type" value="Genomic_DNA"/>
</dbReference>
<protein>
    <submittedName>
        <fullName evidence="9">Fe(3+)-siderophore ABC transporter permease</fullName>
    </submittedName>
</protein>
<dbReference type="RefSeq" id="WP_344029883.1">
    <property type="nucleotide sequence ID" value="NZ_BAAAOB010000001.1"/>
</dbReference>
<dbReference type="InterPro" id="IPR037294">
    <property type="entry name" value="ABC_BtuC-like"/>
</dbReference>
<dbReference type="Proteomes" id="UP001500851">
    <property type="component" value="Unassembled WGS sequence"/>
</dbReference>
<evidence type="ECO:0000256" key="2">
    <source>
        <dbReference type="ARBA" id="ARBA00007935"/>
    </source>
</evidence>
<feature type="transmembrane region" description="Helical" evidence="8">
    <location>
        <begin position="245"/>
        <end position="268"/>
    </location>
</feature>
<dbReference type="PANTHER" id="PTHR30472:SF1">
    <property type="entry name" value="FE(3+) DICITRATE TRANSPORT SYSTEM PERMEASE PROTEIN FECC-RELATED"/>
    <property type="match status" value="1"/>
</dbReference>
<dbReference type="Gene3D" id="1.10.3470.10">
    <property type="entry name" value="ABC transporter involved in vitamin B12 uptake, BtuC"/>
    <property type="match status" value="1"/>
</dbReference>
<evidence type="ECO:0000313" key="10">
    <source>
        <dbReference type="Proteomes" id="UP001500851"/>
    </source>
</evidence>
<comment type="similarity">
    <text evidence="2">Belongs to the binding-protein-dependent transport system permease family. FecCD subfamily.</text>
</comment>
<comment type="subcellular location">
    <subcellularLocation>
        <location evidence="1">Cell membrane</location>
        <topology evidence="1">Multi-pass membrane protein</topology>
    </subcellularLocation>
</comment>
<dbReference type="InterPro" id="IPR000522">
    <property type="entry name" value="ABC_transptr_permease_BtuC"/>
</dbReference>
<evidence type="ECO:0000256" key="4">
    <source>
        <dbReference type="ARBA" id="ARBA00022475"/>
    </source>
</evidence>
<evidence type="ECO:0000313" key="9">
    <source>
        <dbReference type="EMBL" id="GAA1782400.1"/>
    </source>
</evidence>
<dbReference type="CDD" id="cd06550">
    <property type="entry name" value="TM_ABC_iron-siderophores_like"/>
    <property type="match status" value="1"/>
</dbReference>
<organism evidence="9 10">
    <name type="scientific">Leucobacter iarius</name>
    <dbReference type="NCBI Taxonomy" id="333963"/>
    <lineage>
        <taxon>Bacteria</taxon>
        <taxon>Bacillati</taxon>
        <taxon>Actinomycetota</taxon>
        <taxon>Actinomycetes</taxon>
        <taxon>Micrococcales</taxon>
        <taxon>Microbacteriaceae</taxon>
        <taxon>Leucobacter</taxon>
    </lineage>
</organism>
<gene>
    <name evidence="9" type="ORF">GCM10009768_09150</name>
</gene>
<name>A0ABP4XK76_9MICO</name>
<keyword evidence="3" id="KW-0813">Transport</keyword>
<proteinExistence type="inferred from homology"/>
<keyword evidence="6 8" id="KW-1133">Transmembrane helix</keyword>
<feature type="transmembrane region" description="Helical" evidence="8">
    <location>
        <begin position="80"/>
        <end position="100"/>
    </location>
</feature>
<accession>A0ABP4XK76</accession>